<dbReference type="SUPFAM" id="SSF53850">
    <property type="entry name" value="Periplasmic binding protein-like II"/>
    <property type="match status" value="1"/>
</dbReference>
<dbReference type="AlphaFoldDB" id="A0A5C6WB44"/>
<dbReference type="RefSeq" id="WP_146945969.1">
    <property type="nucleotide sequence ID" value="NZ_VOQF01000001.1"/>
</dbReference>
<organism evidence="6 7">
    <name type="scientific">Metabacillus litoralis</name>
    <dbReference type="NCBI Taxonomy" id="152268"/>
    <lineage>
        <taxon>Bacteria</taxon>
        <taxon>Bacillati</taxon>
        <taxon>Bacillota</taxon>
        <taxon>Bacilli</taxon>
        <taxon>Bacillales</taxon>
        <taxon>Bacillaceae</taxon>
        <taxon>Metabacillus</taxon>
    </lineage>
</organism>
<evidence type="ECO:0000256" key="2">
    <source>
        <dbReference type="ARBA" id="ARBA00023015"/>
    </source>
</evidence>
<name>A0A5C6WB44_9BACI</name>
<accession>A0A5C6WB44</accession>
<dbReference type="InterPro" id="IPR036388">
    <property type="entry name" value="WH-like_DNA-bd_sf"/>
</dbReference>
<keyword evidence="3" id="KW-0238">DNA-binding</keyword>
<dbReference type="FunFam" id="1.10.10.10:FF:000001">
    <property type="entry name" value="LysR family transcriptional regulator"/>
    <property type="match status" value="1"/>
</dbReference>
<dbReference type="Proteomes" id="UP000321363">
    <property type="component" value="Unassembled WGS sequence"/>
</dbReference>
<evidence type="ECO:0000259" key="5">
    <source>
        <dbReference type="PROSITE" id="PS50931"/>
    </source>
</evidence>
<evidence type="ECO:0000313" key="7">
    <source>
        <dbReference type="Proteomes" id="UP000321363"/>
    </source>
</evidence>
<feature type="domain" description="HTH lysR-type" evidence="5">
    <location>
        <begin position="1"/>
        <end position="58"/>
    </location>
</feature>
<dbReference type="InterPro" id="IPR000847">
    <property type="entry name" value="LysR_HTH_N"/>
</dbReference>
<dbReference type="Gene3D" id="3.40.190.10">
    <property type="entry name" value="Periplasmic binding protein-like II"/>
    <property type="match status" value="2"/>
</dbReference>
<keyword evidence="2" id="KW-0805">Transcription regulation</keyword>
<dbReference type="EMBL" id="VOQF01000001">
    <property type="protein sequence ID" value="TXC93109.1"/>
    <property type="molecule type" value="Genomic_DNA"/>
</dbReference>
<reference evidence="6 7" key="1">
    <citation type="journal article" date="2005" name="Int. J. Syst. Evol. Microbiol.">
        <title>Bacillus litoralis sp. nov., isolated from a tidal flat of the Yellow Sea in Korea.</title>
        <authorList>
            <person name="Yoon J.H."/>
            <person name="Oh T.K."/>
        </authorList>
    </citation>
    <scope>NUCLEOTIDE SEQUENCE [LARGE SCALE GENOMIC DNA]</scope>
    <source>
        <strain evidence="6 7">SW-211</strain>
    </source>
</reference>
<proteinExistence type="inferred from homology"/>
<protein>
    <submittedName>
        <fullName evidence="6">LysR family transcriptional regulator</fullName>
    </submittedName>
</protein>
<dbReference type="InterPro" id="IPR005119">
    <property type="entry name" value="LysR_subst-bd"/>
</dbReference>
<keyword evidence="4" id="KW-0804">Transcription</keyword>
<dbReference type="OrthoDB" id="9785745at2"/>
<dbReference type="GO" id="GO:0003700">
    <property type="term" value="F:DNA-binding transcription factor activity"/>
    <property type="evidence" value="ECO:0007669"/>
    <property type="project" value="InterPro"/>
</dbReference>
<dbReference type="GO" id="GO:0000976">
    <property type="term" value="F:transcription cis-regulatory region binding"/>
    <property type="evidence" value="ECO:0007669"/>
    <property type="project" value="TreeGrafter"/>
</dbReference>
<evidence type="ECO:0000256" key="1">
    <source>
        <dbReference type="ARBA" id="ARBA00009437"/>
    </source>
</evidence>
<evidence type="ECO:0000256" key="4">
    <source>
        <dbReference type="ARBA" id="ARBA00023163"/>
    </source>
</evidence>
<sequence length="293" mass="33219">MYYDALKTFITVVEQKNFTKAAEKLRISQPSVSVHIKNLEAEFQTQLFIRSPKVLKITPSGEILLERAKQMVQIYENTKNDIYEQQNTIKGTLKIAASFTIGEYVLPPLLADLCKEYPNLNFSVTIGNTNEVVKLTQQFQVDIGLIEGNTDEKDVIVQPFMEDELIIIAPPNHPLKNKNDIVTEDLQSETWISRESGSGTREYLEHFIRSNGLKINDLMTISSNQGVKETVINGLGISILSFFTVKRELEQGALIEIKPKDELFKRKFSYVMSPISGEKKLNTVFLEALKKGN</sequence>
<dbReference type="PANTHER" id="PTHR30126">
    <property type="entry name" value="HTH-TYPE TRANSCRIPTIONAL REGULATOR"/>
    <property type="match status" value="1"/>
</dbReference>
<dbReference type="Gene3D" id="1.10.10.10">
    <property type="entry name" value="Winged helix-like DNA-binding domain superfamily/Winged helix DNA-binding domain"/>
    <property type="match status" value="1"/>
</dbReference>
<dbReference type="InterPro" id="IPR036390">
    <property type="entry name" value="WH_DNA-bd_sf"/>
</dbReference>
<gene>
    <name evidence="6" type="ORF">FS935_02645</name>
</gene>
<dbReference type="PRINTS" id="PR00039">
    <property type="entry name" value="HTHLYSR"/>
</dbReference>
<evidence type="ECO:0000256" key="3">
    <source>
        <dbReference type="ARBA" id="ARBA00023125"/>
    </source>
</evidence>
<comment type="caution">
    <text evidence="6">The sequence shown here is derived from an EMBL/GenBank/DDBJ whole genome shotgun (WGS) entry which is preliminary data.</text>
</comment>
<dbReference type="PANTHER" id="PTHR30126:SF39">
    <property type="entry name" value="HTH-TYPE TRANSCRIPTIONAL REGULATOR CYSL"/>
    <property type="match status" value="1"/>
</dbReference>
<dbReference type="CDD" id="cd08420">
    <property type="entry name" value="PBP2_CysL_like"/>
    <property type="match status" value="1"/>
</dbReference>
<comment type="similarity">
    <text evidence="1">Belongs to the LysR transcriptional regulatory family.</text>
</comment>
<dbReference type="Pfam" id="PF03466">
    <property type="entry name" value="LysR_substrate"/>
    <property type="match status" value="1"/>
</dbReference>
<dbReference type="Pfam" id="PF00126">
    <property type="entry name" value="HTH_1"/>
    <property type="match status" value="1"/>
</dbReference>
<evidence type="ECO:0000313" key="6">
    <source>
        <dbReference type="EMBL" id="TXC93109.1"/>
    </source>
</evidence>
<dbReference type="SUPFAM" id="SSF46785">
    <property type="entry name" value="Winged helix' DNA-binding domain"/>
    <property type="match status" value="1"/>
</dbReference>
<dbReference type="PROSITE" id="PS50931">
    <property type="entry name" value="HTH_LYSR"/>
    <property type="match status" value="1"/>
</dbReference>
<keyword evidence="7" id="KW-1185">Reference proteome</keyword>